<organism evidence="1 2">
    <name type="scientific">Thalictrum thalictroides</name>
    <name type="common">Rue-anemone</name>
    <name type="synonym">Anemone thalictroides</name>
    <dbReference type="NCBI Taxonomy" id="46969"/>
    <lineage>
        <taxon>Eukaryota</taxon>
        <taxon>Viridiplantae</taxon>
        <taxon>Streptophyta</taxon>
        <taxon>Embryophyta</taxon>
        <taxon>Tracheophyta</taxon>
        <taxon>Spermatophyta</taxon>
        <taxon>Magnoliopsida</taxon>
        <taxon>Ranunculales</taxon>
        <taxon>Ranunculaceae</taxon>
        <taxon>Thalictroideae</taxon>
        <taxon>Thalictrum</taxon>
    </lineage>
</organism>
<dbReference type="OrthoDB" id="1742140at2759"/>
<evidence type="ECO:0000313" key="2">
    <source>
        <dbReference type="Proteomes" id="UP000554482"/>
    </source>
</evidence>
<proteinExistence type="predicted"/>
<dbReference type="InterPro" id="IPR036691">
    <property type="entry name" value="Endo/exonu/phosph_ase_sf"/>
</dbReference>
<dbReference type="Proteomes" id="UP000554482">
    <property type="component" value="Unassembled WGS sequence"/>
</dbReference>
<gene>
    <name evidence="1" type="ORF">FRX31_015634</name>
</gene>
<comment type="caution">
    <text evidence="1">The sequence shown here is derived from an EMBL/GenBank/DDBJ whole genome shotgun (WGS) entry which is preliminary data.</text>
</comment>
<sequence length="67" mass="8084">MSRIDRCLVNSQWFGQYFNSEVEYLPFGFSDHSPGMLYWTHYSKKAHFKFYNSWTSHPEFLPLVKSI</sequence>
<protein>
    <submittedName>
        <fullName evidence="1">Uncharacterized protein</fullName>
    </submittedName>
</protein>
<dbReference type="PANTHER" id="PTHR33710">
    <property type="entry name" value="BNAC02G09200D PROTEIN"/>
    <property type="match status" value="1"/>
</dbReference>
<keyword evidence="2" id="KW-1185">Reference proteome</keyword>
<evidence type="ECO:0000313" key="1">
    <source>
        <dbReference type="EMBL" id="KAF5194779.1"/>
    </source>
</evidence>
<dbReference type="EMBL" id="JABWDY010018274">
    <property type="protein sequence ID" value="KAF5194779.1"/>
    <property type="molecule type" value="Genomic_DNA"/>
</dbReference>
<dbReference type="PANTHER" id="PTHR33710:SF81">
    <property type="entry name" value="ENDONUCLEASE_EXONUCLEASE_PHOSPHATASE DOMAIN-CONTAINING PROTEIN"/>
    <property type="match status" value="1"/>
</dbReference>
<dbReference type="SUPFAM" id="SSF56219">
    <property type="entry name" value="DNase I-like"/>
    <property type="match status" value="1"/>
</dbReference>
<accession>A0A7J6WBN7</accession>
<name>A0A7J6WBN7_THATH</name>
<reference evidence="1 2" key="1">
    <citation type="submission" date="2020-06" db="EMBL/GenBank/DDBJ databases">
        <title>Transcriptomic and genomic resources for Thalictrum thalictroides and T. hernandezii: Facilitating candidate gene discovery in an emerging model plant lineage.</title>
        <authorList>
            <person name="Arias T."/>
            <person name="Riano-Pachon D.M."/>
            <person name="Di Stilio V.S."/>
        </authorList>
    </citation>
    <scope>NUCLEOTIDE SEQUENCE [LARGE SCALE GENOMIC DNA]</scope>
    <source>
        <strain evidence="2">cv. WT478/WT964</strain>
        <tissue evidence="1">Leaves</tissue>
    </source>
</reference>
<dbReference type="AlphaFoldDB" id="A0A7J6WBN7"/>